<comment type="function">
    <text evidence="13">In addition to its role as an aminoacyl-tRNA synthetase, has also cysteine persulfide synthase activity. Produces reactive persulfide species such as cysteine persulfide (CysSSH) from substrate cysteine and mediate direct incorporation of CysSSH into proteins during translations, resulting in protein persulfides and polysulfides. CysSSHs behave as potent antioxidants and cellular protectants.</text>
</comment>
<accession>A0A834NNG4</accession>
<dbReference type="InterPro" id="IPR015803">
    <property type="entry name" value="Cys-tRNA-ligase"/>
</dbReference>
<dbReference type="GO" id="GO:0004817">
    <property type="term" value="F:cysteine-tRNA ligase activity"/>
    <property type="evidence" value="ECO:0007669"/>
    <property type="project" value="UniProtKB-EC"/>
</dbReference>
<comment type="catalytic activity">
    <reaction evidence="15">
        <text>2 L-cysteine = S-sulfanyl-L-cysteine + L-alanine</text>
        <dbReference type="Rhea" id="RHEA:78543"/>
        <dbReference type="ChEBI" id="CHEBI:35235"/>
        <dbReference type="ChEBI" id="CHEBI:57972"/>
        <dbReference type="ChEBI" id="CHEBI:58591"/>
    </reaction>
    <physiologicalReaction direction="left-to-right" evidence="15">
        <dbReference type="Rhea" id="RHEA:78544"/>
    </physiologicalReaction>
</comment>
<dbReference type="GO" id="GO:0006423">
    <property type="term" value="P:cysteinyl-tRNA aminoacylation"/>
    <property type="evidence" value="ECO:0007669"/>
    <property type="project" value="InterPro"/>
</dbReference>
<dbReference type="EMBL" id="JACSDZ010000002">
    <property type="protein sequence ID" value="KAF7414606.1"/>
    <property type="molecule type" value="Genomic_DNA"/>
</dbReference>
<keyword evidence="5" id="KW-0479">Metal-binding</keyword>
<comment type="caution">
    <text evidence="20">The sequence shown here is derived from an EMBL/GenBank/DDBJ whole genome shotgun (WGS) entry which is preliminary data.</text>
</comment>
<dbReference type="SUPFAM" id="SSF52374">
    <property type="entry name" value="Nucleotidylyl transferase"/>
    <property type="match status" value="1"/>
</dbReference>
<dbReference type="InterPro" id="IPR014729">
    <property type="entry name" value="Rossmann-like_a/b/a_fold"/>
</dbReference>
<dbReference type="GO" id="GO:0005524">
    <property type="term" value="F:ATP binding"/>
    <property type="evidence" value="ECO:0007669"/>
    <property type="project" value="UniProtKB-KW"/>
</dbReference>
<dbReference type="InterPro" id="IPR024909">
    <property type="entry name" value="Cys-tRNA/MSH_ligase"/>
</dbReference>
<evidence type="ECO:0000256" key="11">
    <source>
        <dbReference type="ARBA" id="ARBA00031499"/>
    </source>
</evidence>
<evidence type="ECO:0000256" key="3">
    <source>
        <dbReference type="ARBA" id="ARBA00012832"/>
    </source>
</evidence>
<evidence type="ECO:0000256" key="7">
    <source>
        <dbReference type="ARBA" id="ARBA00022833"/>
    </source>
</evidence>
<evidence type="ECO:0000256" key="12">
    <source>
        <dbReference type="ARBA" id="ARBA00043868"/>
    </source>
</evidence>
<keyword evidence="21" id="KW-1185">Reference proteome</keyword>
<comment type="catalytic activity">
    <reaction evidence="18">
        <text>tRNA(Cys) + L-cysteine + ATP = L-cysteinyl-tRNA(Cys) + AMP + diphosphate</text>
        <dbReference type="Rhea" id="RHEA:17773"/>
        <dbReference type="Rhea" id="RHEA-COMP:9661"/>
        <dbReference type="Rhea" id="RHEA-COMP:9679"/>
        <dbReference type="ChEBI" id="CHEBI:30616"/>
        <dbReference type="ChEBI" id="CHEBI:33019"/>
        <dbReference type="ChEBI" id="CHEBI:35235"/>
        <dbReference type="ChEBI" id="CHEBI:78442"/>
        <dbReference type="ChEBI" id="CHEBI:78517"/>
        <dbReference type="ChEBI" id="CHEBI:456215"/>
        <dbReference type="EC" id="6.1.1.16"/>
    </reaction>
    <physiologicalReaction direction="right-to-left" evidence="18">
        <dbReference type="Rhea" id="RHEA:17775"/>
    </physiologicalReaction>
</comment>
<evidence type="ECO:0000256" key="2">
    <source>
        <dbReference type="ARBA" id="ARBA00005594"/>
    </source>
</evidence>
<gene>
    <name evidence="20" type="ORF">HZH68_003095</name>
</gene>
<evidence type="ECO:0000256" key="18">
    <source>
        <dbReference type="ARBA" id="ARBA00049046"/>
    </source>
</evidence>
<reference evidence="20" key="1">
    <citation type="journal article" date="2020" name="G3 (Bethesda)">
        <title>High-Quality Assemblies for Three Invasive Social Wasps from the &lt;i&gt;Vespula&lt;/i&gt; Genus.</title>
        <authorList>
            <person name="Harrop T.W.R."/>
            <person name="Guhlin J."/>
            <person name="McLaughlin G.M."/>
            <person name="Permina E."/>
            <person name="Stockwell P."/>
            <person name="Gilligan J."/>
            <person name="Le Lec M.F."/>
            <person name="Gruber M.A.M."/>
            <person name="Quinn O."/>
            <person name="Lovegrove M."/>
            <person name="Duncan E.J."/>
            <person name="Remnant E.J."/>
            <person name="Van Eeckhoven J."/>
            <person name="Graham B."/>
            <person name="Knapp R.A."/>
            <person name="Langford K.W."/>
            <person name="Kronenberg Z."/>
            <person name="Press M.O."/>
            <person name="Eacker S.M."/>
            <person name="Wilson-Rankin E.E."/>
            <person name="Purcell J."/>
            <person name="Lester P.J."/>
            <person name="Dearden P.K."/>
        </authorList>
    </citation>
    <scope>NUCLEOTIDE SEQUENCE</scope>
    <source>
        <strain evidence="20">Linc-1</strain>
    </source>
</reference>
<feature type="domain" description="tRNA synthetases class I catalytic" evidence="19">
    <location>
        <begin position="59"/>
        <end position="347"/>
    </location>
</feature>
<dbReference type="HAMAP" id="MF_00041">
    <property type="entry name" value="Cys_tRNA_synth"/>
    <property type="match status" value="1"/>
</dbReference>
<evidence type="ECO:0000259" key="19">
    <source>
        <dbReference type="Pfam" id="PF01406"/>
    </source>
</evidence>
<dbReference type="InterPro" id="IPR032678">
    <property type="entry name" value="tRNA-synt_1_cat_dom"/>
</dbReference>
<dbReference type="PANTHER" id="PTHR10890">
    <property type="entry name" value="CYSTEINYL-TRNA SYNTHETASE"/>
    <property type="match status" value="1"/>
</dbReference>
<dbReference type="SUPFAM" id="SSF47323">
    <property type="entry name" value="Anticodon-binding domain of a subclass of class I aminoacyl-tRNA synthetases"/>
    <property type="match status" value="1"/>
</dbReference>
<dbReference type="EC" id="6.1.1.16" evidence="3"/>
<evidence type="ECO:0000256" key="9">
    <source>
        <dbReference type="ARBA" id="ARBA00022917"/>
    </source>
</evidence>
<dbReference type="Gene3D" id="1.20.120.1910">
    <property type="entry name" value="Cysteine-tRNA ligase, C-terminal anti-codon recognition domain"/>
    <property type="match status" value="1"/>
</dbReference>
<evidence type="ECO:0000256" key="15">
    <source>
        <dbReference type="ARBA" id="ARBA00047548"/>
    </source>
</evidence>
<dbReference type="FunFam" id="3.40.50.620:FF:000027">
    <property type="entry name" value="Cysteine--tRNA ligase, cytoplasmic"/>
    <property type="match status" value="1"/>
</dbReference>
<comment type="similarity">
    <text evidence="2">Belongs to the class-I aminoacyl-tRNA synthetase family.</text>
</comment>
<comment type="function">
    <text evidence="12">Mitochondrial cysteine-specific aminoacyl-tRNA synthetase that catalyzes the ATP-dependent ligation of cysteine to tRNA(Cys).</text>
</comment>
<sequence length="521" mass="60295">MYLKTRAIYKFLKKYNRFITTPAKQEKNFKWIEPIGTDTGIKLYNPITKTKVSLILRKEGFLTWYMCGPTVYDSAHIGHAITYIRFDVIRRILTQYFNIHTLVIMGVTDIDDKIIMRAAEKGTNFKELSKFYEDEFFNDLEMLNVTMPHLSCRVTEYIPQIIQFIANILAKNKAYVAKDGSVYFDTKSYNKYGKLLVPFMDTTCTDKRSSLDFALWKAAKDKEPYWESPWGCGRPGWHIECSAMASAVFGKTIDIHSGGIDLMFPHHENEEAQSCCYHNTEQWVNYWLHCGHLCLKDDIKMSKSLKNTISIKEFLEKYTTNDLRMLCLLSHYRSNIIYSNDVIDHAVSARKKIENFINECNNYLTGKINSNNIDEASLIHNLHETKSMVHMALADDFNTAQAIRAILNLVDIGNKMFSQNNNTYNDKGTTAIAAVSVYISNILSIFGFTKSKCIVENRKTEDIINYFVEFRNVIRNKILEQKEKDEFLLLACDTARKNLYTCGITVKDRKGLSTWDYHKST</sequence>
<dbReference type="Proteomes" id="UP000617340">
    <property type="component" value="Unassembled WGS sequence"/>
</dbReference>
<evidence type="ECO:0000256" key="8">
    <source>
        <dbReference type="ARBA" id="ARBA00022840"/>
    </source>
</evidence>
<keyword evidence="4" id="KW-0436">Ligase</keyword>
<evidence type="ECO:0000256" key="1">
    <source>
        <dbReference type="ARBA" id="ARBA00001947"/>
    </source>
</evidence>
<dbReference type="CDD" id="cd00672">
    <property type="entry name" value="CysRS_core"/>
    <property type="match status" value="1"/>
</dbReference>
<evidence type="ECO:0000313" key="21">
    <source>
        <dbReference type="Proteomes" id="UP000617340"/>
    </source>
</evidence>
<dbReference type="NCBIfam" id="TIGR00435">
    <property type="entry name" value="cysS"/>
    <property type="match status" value="1"/>
</dbReference>
<dbReference type="AlphaFoldDB" id="A0A834NNG4"/>
<evidence type="ECO:0000256" key="17">
    <source>
        <dbReference type="ARBA" id="ARBA00048609"/>
    </source>
</evidence>
<keyword evidence="8" id="KW-0067">ATP-binding</keyword>
<comment type="cofactor">
    <cofactor evidence="1">
        <name>Zn(2+)</name>
        <dbReference type="ChEBI" id="CHEBI:29105"/>
    </cofactor>
</comment>
<evidence type="ECO:0000256" key="14">
    <source>
        <dbReference type="ARBA" id="ARBA00047499"/>
    </source>
</evidence>
<keyword evidence="6" id="KW-0547">Nucleotide-binding</keyword>
<dbReference type="Pfam" id="PF01406">
    <property type="entry name" value="tRNA-synt_1e"/>
    <property type="match status" value="1"/>
</dbReference>
<evidence type="ECO:0000256" key="10">
    <source>
        <dbReference type="ARBA" id="ARBA00023146"/>
    </source>
</evidence>
<dbReference type="PRINTS" id="PR00983">
    <property type="entry name" value="TRNASYNTHCYS"/>
</dbReference>
<keyword evidence="7" id="KW-0862">Zinc</keyword>
<keyword evidence="9" id="KW-0648">Protein biosynthesis</keyword>
<evidence type="ECO:0000256" key="16">
    <source>
        <dbReference type="ARBA" id="ARBA00047731"/>
    </source>
</evidence>
<dbReference type="GO" id="GO:0005737">
    <property type="term" value="C:cytoplasm"/>
    <property type="evidence" value="ECO:0007669"/>
    <property type="project" value="TreeGrafter"/>
</dbReference>
<dbReference type="InterPro" id="IPR009080">
    <property type="entry name" value="tRNAsynth_Ia_anticodon-bd"/>
</dbReference>
<dbReference type="Gene3D" id="3.40.50.620">
    <property type="entry name" value="HUPs"/>
    <property type="match status" value="1"/>
</dbReference>
<evidence type="ECO:0000256" key="13">
    <source>
        <dbReference type="ARBA" id="ARBA00045476"/>
    </source>
</evidence>
<name>A0A834NNG4_VESGE</name>
<keyword evidence="10" id="KW-0030">Aminoacyl-tRNA synthetase</keyword>
<evidence type="ECO:0000256" key="6">
    <source>
        <dbReference type="ARBA" id="ARBA00022741"/>
    </source>
</evidence>
<comment type="catalytic activity">
    <reaction evidence="16">
        <text>S-sulfanyl-L-cysteine + L-cysteine = S-disulfanyl-L-cysteine + L-alanine</text>
        <dbReference type="Rhea" id="RHEA:78627"/>
        <dbReference type="ChEBI" id="CHEBI:35235"/>
        <dbReference type="ChEBI" id="CHEBI:57972"/>
        <dbReference type="ChEBI" id="CHEBI:58591"/>
        <dbReference type="ChEBI" id="CHEBI:229465"/>
    </reaction>
    <physiologicalReaction direction="left-to-right" evidence="16">
        <dbReference type="Rhea" id="RHEA:78628"/>
    </physiologicalReaction>
</comment>
<dbReference type="GO" id="GO:0046872">
    <property type="term" value="F:metal ion binding"/>
    <property type="evidence" value="ECO:0007669"/>
    <property type="project" value="UniProtKB-KW"/>
</dbReference>
<organism evidence="20 21">
    <name type="scientific">Vespula germanica</name>
    <name type="common">German yellow jacket</name>
    <name type="synonym">Paravespula germanica</name>
    <dbReference type="NCBI Taxonomy" id="30212"/>
    <lineage>
        <taxon>Eukaryota</taxon>
        <taxon>Metazoa</taxon>
        <taxon>Ecdysozoa</taxon>
        <taxon>Arthropoda</taxon>
        <taxon>Hexapoda</taxon>
        <taxon>Insecta</taxon>
        <taxon>Pterygota</taxon>
        <taxon>Neoptera</taxon>
        <taxon>Endopterygota</taxon>
        <taxon>Hymenoptera</taxon>
        <taxon>Apocrita</taxon>
        <taxon>Aculeata</taxon>
        <taxon>Vespoidea</taxon>
        <taxon>Vespidae</taxon>
        <taxon>Vespinae</taxon>
        <taxon>Vespula</taxon>
    </lineage>
</organism>
<comment type="catalytic activity">
    <reaction evidence="17">
        <text>S-sulfanyl-L-cysteine + tRNA(Cys) + ATP = (S)-sulfanyl-L-cysteinyl-tRNA(Cys) + AMP + diphosphate</text>
        <dbReference type="Rhea" id="RHEA:78647"/>
        <dbReference type="Rhea" id="RHEA-COMP:9661"/>
        <dbReference type="Rhea" id="RHEA-COMP:19119"/>
        <dbReference type="ChEBI" id="CHEBI:30616"/>
        <dbReference type="ChEBI" id="CHEBI:33019"/>
        <dbReference type="ChEBI" id="CHEBI:58591"/>
        <dbReference type="ChEBI" id="CHEBI:78442"/>
        <dbReference type="ChEBI" id="CHEBI:229520"/>
        <dbReference type="ChEBI" id="CHEBI:456215"/>
    </reaction>
    <physiologicalReaction direction="left-to-right" evidence="17">
        <dbReference type="Rhea" id="RHEA:78648"/>
    </physiologicalReaction>
</comment>
<evidence type="ECO:0000256" key="5">
    <source>
        <dbReference type="ARBA" id="ARBA00022723"/>
    </source>
</evidence>
<proteinExistence type="inferred from homology"/>
<evidence type="ECO:0000256" key="4">
    <source>
        <dbReference type="ARBA" id="ARBA00022598"/>
    </source>
</evidence>
<comment type="catalytic activity">
    <reaction evidence="14">
        <text>S-disulfanyl-L-cysteine + tRNA(Cys) + ATP = (S)-disulfanyl-L-cysteinyl-tRNA(Cys) + AMP + diphosphate</text>
        <dbReference type="Rhea" id="RHEA:78651"/>
        <dbReference type="Rhea" id="RHEA-COMP:9661"/>
        <dbReference type="Rhea" id="RHEA-COMP:19120"/>
        <dbReference type="ChEBI" id="CHEBI:30616"/>
        <dbReference type="ChEBI" id="CHEBI:33019"/>
        <dbReference type="ChEBI" id="CHEBI:78442"/>
        <dbReference type="ChEBI" id="CHEBI:229465"/>
        <dbReference type="ChEBI" id="CHEBI:229521"/>
        <dbReference type="ChEBI" id="CHEBI:456215"/>
    </reaction>
    <physiologicalReaction direction="left-to-right" evidence="14">
        <dbReference type="Rhea" id="RHEA:78652"/>
    </physiologicalReaction>
</comment>
<protein>
    <recommendedName>
        <fullName evidence="3">cysteine--tRNA ligase</fullName>
        <ecNumber evidence="3">6.1.1.16</ecNumber>
    </recommendedName>
    <alternativeName>
        <fullName evidence="11">Cysteinyl-tRNA synthetase</fullName>
    </alternativeName>
</protein>
<evidence type="ECO:0000313" key="20">
    <source>
        <dbReference type="EMBL" id="KAF7414606.1"/>
    </source>
</evidence>
<dbReference type="PANTHER" id="PTHR10890:SF27">
    <property type="entry name" value="CYSTEINE--TRNA LIGASE, MITOCHONDRIAL-RELATED"/>
    <property type="match status" value="1"/>
</dbReference>